<dbReference type="Proteomes" id="UP000305883">
    <property type="component" value="Unassembled WGS sequence"/>
</dbReference>
<evidence type="ECO:0000259" key="1">
    <source>
        <dbReference type="Pfam" id="PF06985"/>
    </source>
</evidence>
<protein>
    <submittedName>
        <fullName evidence="2">Vegetative incompatibility protein HET-E-1</fullName>
    </submittedName>
</protein>
<dbReference type="OrthoDB" id="4814491at2759"/>
<reference evidence="2 3" key="1">
    <citation type="journal article" date="2019" name="Genome Biol. Evol.">
        <title>Genomic Plasticity Mediated by Transposable Elements in the Plant Pathogenic Fungus Colletotrichum higginsianum.</title>
        <authorList>
            <person name="Tsushima A."/>
            <person name="Gan P."/>
            <person name="Kumakura N."/>
            <person name="Narusaka M."/>
            <person name="Takano Y."/>
            <person name="Narusaka Y."/>
            <person name="Shirasu K."/>
        </authorList>
    </citation>
    <scope>NUCLEOTIDE SEQUENCE [LARGE SCALE GENOMIC DNA]</scope>
    <source>
        <strain evidence="2 3">MAFF305635-RFP</strain>
    </source>
</reference>
<proteinExistence type="predicted"/>
<evidence type="ECO:0000313" key="2">
    <source>
        <dbReference type="EMBL" id="TID07785.1"/>
    </source>
</evidence>
<name>A0A4T0WM63_9PEZI</name>
<dbReference type="EMBL" id="MWPZ01000001">
    <property type="protein sequence ID" value="TID07785.1"/>
    <property type="molecule type" value="Genomic_DNA"/>
</dbReference>
<feature type="domain" description="Heterokaryon incompatibility" evidence="1">
    <location>
        <begin position="22"/>
        <end position="119"/>
    </location>
</feature>
<dbReference type="PANTHER" id="PTHR10622:SF10">
    <property type="entry name" value="HET DOMAIN-CONTAINING PROTEIN"/>
    <property type="match status" value="1"/>
</dbReference>
<sequence length="581" mass="65393">MRVINTETLELEEFHELPRRPYVILSHTWGSDEVSFEEMMMVNCQKEASSEARSSIMRKHGFEKIRATCAKATGDGFSYAWIDTCCIDKKSSAELSEAVNSMFRYYEASAICYAYLTDVPTASQIVDLWDEEEGFDRDGLFGSSRWFTRGWTLQELLASGTVEFYAADWTEIGTKSSLVTHVARITRINPDVLAGEKPISECNAAERLSWAARRETTRVEDIAYSLLGIMGVTMPLLYGEGKHAFVRLQEAVMKEREDYTLMLGGLATYIIHRIGSRESGSLLSISDISMPGDWEYSPPLAESPSSFLVQDPDVWSYGLIHSGSTQPPFEAESDHESPSLSPRGLRVSLPRCSVGDSQPRWFESQWFDTRCMTREYHILILLEPSRHDKLCYRRYERAYALARPSEVFYKGTPDFFIVRPASIFGHWSFSAGHGRLDVPKPEWTLDASAMSPDLEVEWLHGNFDHSLGVGYKGLIEVVALGWCARAAGEQEGFLLVFGNGWGHVVHETEMTDRGVAIDEIRAGSGLALQRAVPITGKFKHSDRVVLHLRTTAIVASFRRRGSSEEHRTLKLTTSQRARSSS</sequence>
<dbReference type="PANTHER" id="PTHR10622">
    <property type="entry name" value="HET DOMAIN-CONTAINING PROTEIN"/>
    <property type="match status" value="1"/>
</dbReference>
<dbReference type="InterPro" id="IPR010730">
    <property type="entry name" value="HET"/>
</dbReference>
<dbReference type="Pfam" id="PF06985">
    <property type="entry name" value="HET"/>
    <property type="match status" value="1"/>
</dbReference>
<organism evidence="2 3">
    <name type="scientific">Colletotrichum higginsianum</name>
    <dbReference type="NCBI Taxonomy" id="80884"/>
    <lineage>
        <taxon>Eukaryota</taxon>
        <taxon>Fungi</taxon>
        <taxon>Dikarya</taxon>
        <taxon>Ascomycota</taxon>
        <taxon>Pezizomycotina</taxon>
        <taxon>Sordariomycetes</taxon>
        <taxon>Hypocreomycetidae</taxon>
        <taxon>Glomerellales</taxon>
        <taxon>Glomerellaceae</taxon>
        <taxon>Colletotrichum</taxon>
        <taxon>Colletotrichum destructivum species complex</taxon>
    </lineage>
</organism>
<accession>A0A4T0WM63</accession>
<comment type="caution">
    <text evidence="2">The sequence shown here is derived from an EMBL/GenBank/DDBJ whole genome shotgun (WGS) entry which is preliminary data.</text>
</comment>
<gene>
    <name evidence="2" type="ORF">CH35J_001458</name>
</gene>
<dbReference type="AlphaFoldDB" id="A0A4T0WM63"/>
<evidence type="ECO:0000313" key="3">
    <source>
        <dbReference type="Proteomes" id="UP000305883"/>
    </source>
</evidence>